<dbReference type="InterPro" id="IPR013078">
    <property type="entry name" value="His_Pase_superF_clade-1"/>
</dbReference>
<dbReference type="SUPFAM" id="SSF53254">
    <property type="entry name" value="Phosphoglycerate mutase-like"/>
    <property type="match status" value="1"/>
</dbReference>
<accession>A0A6P2BTX4</accession>
<dbReference type="Pfam" id="PF00300">
    <property type="entry name" value="His_Phos_1"/>
    <property type="match status" value="1"/>
</dbReference>
<feature type="compositionally biased region" description="Low complexity" evidence="1">
    <location>
        <begin position="218"/>
        <end position="227"/>
    </location>
</feature>
<dbReference type="RefSeq" id="WP_145860264.1">
    <property type="nucleotide sequence ID" value="NZ_RPFW01000008.1"/>
</dbReference>
<gene>
    <name evidence="2" type="ORF">EAS64_35360</name>
</gene>
<proteinExistence type="predicted"/>
<evidence type="ECO:0000313" key="3">
    <source>
        <dbReference type="Proteomes" id="UP000460272"/>
    </source>
</evidence>
<dbReference type="SMART" id="SM00855">
    <property type="entry name" value="PGAM"/>
    <property type="match status" value="1"/>
</dbReference>
<dbReference type="CDD" id="cd07067">
    <property type="entry name" value="HP_PGM_like"/>
    <property type="match status" value="1"/>
</dbReference>
<dbReference type="InterPro" id="IPR022492">
    <property type="entry name" value="Phosphomutase_MSMEG4193_put"/>
</dbReference>
<keyword evidence="3" id="KW-1185">Reference proteome</keyword>
<dbReference type="InterPro" id="IPR050275">
    <property type="entry name" value="PGM_Phosphatase"/>
</dbReference>
<dbReference type="AlphaFoldDB" id="A0A6P2BTX4"/>
<dbReference type="Proteomes" id="UP000460272">
    <property type="component" value="Unassembled WGS sequence"/>
</dbReference>
<dbReference type="GO" id="GO:0005737">
    <property type="term" value="C:cytoplasm"/>
    <property type="evidence" value="ECO:0007669"/>
    <property type="project" value="TreeGrafter"/>
</dbReference>
<dbReference type="Gene3D" id="3.40.50.1240">
    <property type="entry name" value="Phosphoglycerate mutase-like"/>
    <property type="match status" value="1"/>
</dbReference>
<dbReference type="EMBL" id="RPFW01000008">
    <property type="protein sequence ID" value="TVZ00653.1"/>
    <property type="molecule type" value="Genomic_DNA"/>
</dbReference>
<dbReference type="InterPro" id="IPR029033">
    <property type="entry name" value="His_PPase_superfam"/>
</dbReference>
<comment type="caution">
    <text evidence="2">The sequence shown here is derived from an EMBL/GenBank/DDBJ whole genome shotgun (WGS) entry which is preliminary data.</text>
</comment>
<evidence type="ECO:0000313" key="2">
    <source>
        <dbReference type="EMBL" id="TVZ00653.1"/>
    </source>
</evidence>
<feature type="region of interest" description="Disordered" evidence="1">
    <location>
        <begin position="209"/>
        <end position="248"/>
    </location>
</feature>
<name>A0A6P2BTX4_9ACTN</name>
<organism evidence="2 3">
    <name type="scientific">Trebonia kvetii</name>
    <dbReference type="NCBI Taxonomy" id="2480626"/>
    <lineage>
        <taxon>Bacteria</taxon>
        <taxon>Bacillati</taxon>
        <taxon>Actinomycetota</taxon>
        <taxon>Actinomycetes</taxon>
        <taxon>Streptosporangiales</taxon>
        <taxon>Treboniaceae</taxon>
        <taxon>Trebonia</taxon>
    </lineage>
</organism>
<reference evidence="2 3" key="1">
    <citation type="submission" date="2018-11" db="EMBL/GenBank/DDBJ databases">
        <title>Trebonia kvetii gen.nov., sp.nov., a novel acidophilic actinobacterium, and proposal of the new actinobacterial family Treboniaceae fam. nov.</title>
        <authorList>
            <person name="Rapoport D."/>
            <person name="Sagova-Mareckova M."/>
            <person name="Sedlacek I."/>
            <person name="Provaznik J."/>
            <person name="Kralova S."/>
            <person name="Pavlinic D."/>
            <person name="Benes V."/>
            <person name="Kopecky J."/>
        </authorList>
    </citation>
    <scope>NUCLEOTIDE SEQUENCE [LARGE SCALE GENOMIC DNA]</scope>
    <source>
        <strain evidence="2 3">15Tr583</strain>
    </source>
</reference>
<dbReference type="OrthoDB" id="4120859at2"/>
<dbReference type="NCBIfam" id="TIGR03848">
    <property type="entry name" value="MSMEG_4193"/>
    <property type="match status" value="1"/>
</dbReference>
<sequence length="248" mass="26193">MTTVLLVRHGLTATTGQLLTGWTPGIGLDERGRAQAKALGERIAPVPLDAIVTSPLDRCRQTVEEIVAARAGRTAPVPDPAVDPMVGECRYGDWTGKPLTELQKDPLWPVVQAHPSAVVFPGAEGESMLDMQHRAVSAIREWNARLGKDATYLVCSHGDVIKAIVADSLGLHLDQCQRIVADPCSLTVIRYTPLRPFLLRLNDTGGTVDDLLPRPATQGEGQEAGGESDAVIGGGAGIDPDTANGAEG</sequence>
<protein>
    <submittedName>
        <fullName evidence="2">MSMEG_4193 family putative phosphomutase</fullName>
    </submittedName>
</protein>
<dbReference type="PANTHER" id="PTHR48100">
    <property type="entry name" value="BROAD-SPECIFICITY PHOSPHATASE YOR283W-RELATED"/>
    <property type="match status" value="1"/>
</dbReference>
<dbReference type="PANTHER" id="PTHR48100:SF2">
    <property type="entry name" value="CONSERVED PROTEIN"/>
    <property type="match status" value="1"/>
</dbReference>
<evidence type="ECO:0000256" key="1">
    <source>
        <dbReference type="SAM" id="MobiDB-lite"/>
    </source>
</evidence>
<dbReference type="GO" id="GO:0016791">
    <property type="term" value="F:phosphatase activity"/>
    <property type="evidence" value="ECO:0007669"/>
    <property type="project" value="TreeGrafter"/>
</dbReference>